<protein>
    <submittedName>
        <fullName evidence="3">Predicted acetyltransferase</fullName>
    </submittedName>
</protein>
<dbReference type="InterPro" id="IPR045057">
    <property type="entry name" value="Gcn5-rel_NAT"/>
</dbReference>
<dbReference type="EMBL" id="CP001819">
    <property type="protein sequence ID" value="ACZ20121.1"/>
    <property type="molecule type" value="Genomic_DNA"/>
</dbReference>
<accession>D1BIS9</accession>
<dbReference type="AlphaFoldDB" id="D1BIS9"/>
<evidence type="ECO:0000313" key="3">
    <source>
        <dbReference type="EMBL" id="ACZ20121.1"/>
    </source>
</evidence>
<dbReference type="CDD" id="cd04301">
    <property type="entry name" value="NAT_SF"/>
    <property type="match status" value="1"/>
</dbReference>
<dbReference type="KEGG" id="ske:Sked_01490"/>
<organism evidence="3 4">
    <name type="scientific">Sanguibacter keddieii (strain ATCC 51767 / DSM 10542 / NCFB 3025 / ST-74)</name>
    <dbReference type="NCBI Taxonomy" id="446469"/>
    <lineage>
        <taxon>Bacteria</taxon>
        <taxon>Bacillati</taxon>
        <taxon>Actinomycetota</taxon>
        <taxon>Actinomycetes</taxon>
        <taxon>Micrococcales</taxon>
        <taxon>Sanguibacteraceae</taxon>
        <taxon>Sanguibacter</taxon>
    </lineage>
</organism>
<dbReference type="Pfam" id="PF14542">
    <property type="entry name" value="Acetyltransf_CG"/>
    <property type="match status" value="1"/>
</dbReference>
<dbReference type="Gene3D" id="3.40.630.30">
    <property type="match status" value="1"/>
</dbReference>
<dbReference type="eggNOG" id="COG2388">
    <property type="taxonomic scope" value="Bacteria"/>
</dbReference>
<reference evidence="3 4" key="1">
    <citation type="journal article" date="2009" name="Stand. Genomic Sci.">
        <title>Complete genome sequence of Sanguibacter keddieii type strain (ST-74).</title>
        <authorList>
            <person name="Ivanova N."/>
            <person name="Sikorski J."/>
            <person name="Sims D."/>
            <person name="Brettin T."/>
            <person name="Detter J.C."/>
            <person name="Han C."/>
            <person name="Lapidus A."/>
            <person name="Copeland A."/>
            <person name="Glavina Del Rio T."/>
            <person name="Nolan M."/>
            <person name="Chen F."/>
            <person name="Lucas S."/>
            <person name="Tice H."/>
            <person name="Cheng J.F."/>
            <person name="Bruce D."/>
            <person name="Goodwin L."/>
            <person name="Pitluck S."/>
            <person name="Pati A."/>
            <person name="Mavromatis K."/>
            <person name="Chen A."/>
            <person name="Palaniappan K."/>
            <person name="D'haeseleer P."/>
            <person name="Chain P."/>
            <person name="Bristow J."/>
            <person name="Eisen J.A."/>
            <person name="Markowitz V."/>
            <person name="Hugenholtz P."/>
            <person name="Goker M."/>
            <person name="Pukall R."/>
            <person name="Klenk H.P."/>
            <person name="Kyrpides N.C."/>
        </authorList>
    </citation>
    <scope>NUCLEOTIDE SEQUENCE [LARGE SCALE GENOMIC DNA]</scope>
    <source>
        <strain evidence="4">ATCC 51767 / DSM 10542 / NCFB 3025 / ST-74</strain>
    </source>
</reference>
<feature type="region of interest" description="Disordered" evidence="1">
    <location>
        <begin position="25"/>
        <end position="48"/>
    </location>
</feature>
<dbReference type="HOGENOM" id="CLU_132888_0_2_11"/>
<name>D1BIS9_SANKS</name>
<feature type="domain" description="N-acetyltransferase" evidence="2">
    <location>
        <begin position="46"/>
        <end position="140"/>
    </location>
</feature>
<dbReference type="Proteomes" id="UP000000322">
    <property type="component" value="Chromosome"/>
</dbReference>
<dbReference type="SUPFAM" id="SSF55729">
    <property type="entry name" value="Acyl-CoA N-acyltransferases (Nat)"/>
    <property type="match status" value="1"/>
</dbReference>
<evidence type="ECO:0000259" key="2">
    <source>
        <dbReference type="PROSITE" id="PS51729"/>
    </source>
</evidence>
<keyword evidence="4" id="KW-1185">Reference proteome</keyword>
<dbReference type="PANTHER" id="PTHR31435:SF10">
    <property type="entry name" value="BSR4717 PROTEIN"/>
    <property type="match status" value="1"/>
</dbReference>
<gene>
    <name evidence="3" type="ordered locus">Sked_01490</name>
</gene>
<evidence type="ECO:0000256" key="1">
    <source>
        <dbReference type="SAM" id="MobiDB-lite"/>
    </source>
</evidence>
<dbReference type="PANTHER" id="PTHR31435">
    <property type="entry name" value="PROTEIN NATD1"/>
    <property type="match status" value="1"/>
</dbReference>
<proteinExistence type="predicted"/>
<dbReference type="STRING" id="446469.Sked_01490"/>
<dbReference type="PROSITE" id="PS51729">
    <property type="entry name" value="GNAT_YJDJ"/>
    <property type="match status" value="1"/>
</dbReference>
<dbReference type="GO" id="GO:0016740">
    <property type="term" value="F:transferase activity"/>
    <property type="evidence" value="ECO:0007669"/>
    <property type="project" value="UniProtKB-KW"/>
</dbReference>
<dbReference type="InterPro" id="IPR031165">
    <property type="entry name" value="GNAT_YJDJ"/>
</dbReference>
<sequence>MPATAAIPVVVVLTVVVGVNRRRDGRGRRVHHEEMSDESTPGTRVTHDEEAHRLEATTPDGEVAGFLTYDLVESKAPGGRGSLIATHTIVQPHHERQGIGSSLARAVLDHAQEHRLTVIPECSFVRAYIDQHPEYKALLP</sequence>
<evidence type="ECO:0000313" key="4">
    <source>
        <dbReference type="Proteomes" id="UP000000322"/>
    </source>
</evidence>
<dbReference type="InterPro" id="IPR016181">
    <property type="entry name" value="Acyl_CoA_acyltransferase"/>
</dbReference>